<dbReference type="SMART" id="SM00530">
    <property type="entry name" value="HTH_XRE"/>
    <property type="match status" value="1"/>
</dbReference>
<dbReference type="InterPro" id="IPR001387">
    <property type="entry name" value="Cro/C1-type_HTH"/>
</dbReference>
<accession>A0ABY7RLJ9</accession>
<dbReference type="Gene3D" id="1.10.260.40">
    <property type="entry name" value="lambda repressor-like DNA-binding domains"/>
    <property type="match status" value="1"/>
</dbReference>
<gene>
    <name evidence="3" type="ORF">PJU73_03780</name>
</gene>
<dbReference type="RefSeq" id="WP_237091459.1">
    <property type="nucleotide sequence ID" value="NZ_CP116766.1"/>
</dbReference>
<evidence type="ECO:0000313" key="4">
    <source>
        <dbReference type="Proteomes" id="UP001221268"/>
    </source>
</evidence>
<dbReference type="Proteomes" id="UP001221268">
    <property type="component" value="Chromosome"/>
</dbReference>
<dbReference type="EMBL" id="CP116766">
    <property type="protein sequence ID" value="WCL72234.1"/>
    <property type="molecule type" value="Genomic_DNA"/>
</dbReference>
<protein>
    <submittedName>
        <fullName evidence="3">Helix-turn-helix transcriptional regulator</fullName>
    </submittedName>
</protein>
<dbReference type="SUPFAM" id="SSF47413">
    <property type="entry name" value="lambda repressor-like DNA-binding domains"/>
    <property type="match status" value="1"/>
</dbReference>
<keyword evidence="4" id="KW-1185">Reference proteome</keyword>
<proteinExistence type="predicted"/>
<evidence type="ECO:0000259" key="2">
    <source>
        <dbReference type="PROSITE" id="PS50943"/>
    </source>
</evidence>
<keyword evidence="1" id="KW-0238">DNA-binding</keyword>
<dbReference type="PROSITE" id="PS50943">
    <property type="entry name" value="HTH_CROC1"/>
    <property type="match status" value="1"/>
</dbReference>
<evidence type="ECO:0000313" key="3">
    <source>
        <dbReference type="EMBL" id="WCL72234.1"/>
    </source>
</evidence>
<name>A0ABY7RLJ9_9NEIS</name>
<sequence length="113" mass="12832">MKATINQTIGNTVAKYRKSCGMTQEQLAERLNLSLDAVSRLERGGIGWTVERLLELADIFNCDTVDLLQEGSTRVRDQAVQLEALLRRLDEPERVELLNLIRQMVAWKKGGDF</sequence>
<dbReference type="PANTHER" id="PTHR46797">
    <property type="entry name" value="HTH-TYPE TRANSCRIPTIONAL REGULATOR"/>
    <property type="match status" value="1"/>
</dbReference>
<dbReference type="PANTHER" id="PTHR46797:SF1">
    <property type="entry name" value="METHYLPHOSPHONATE SYNTHASE"/>
    <property type="match status" value="1"/>
</dbReference>
<organism evidence="3 4">
    <name type="scientific">Neisseria lisongii</name>
    <dbReference type="NCBI Taxonomy" id="2912188"/>
    <lineage>
        <taxon>Bacteria</taxon>
        <taxon>Pseudomonadati</taxon>
        <taxon>Pseudomonadota</taxon>
        <taxon>Betaproteobacteria</taxon>
        <taxon>Neisseriales</taxon>
        <taxon>Neisseriaceae</taxon>
        <taxon>Neisseria</taxon>
    </lineage>
</organism>
<dbReference type="InterPro" id="IPR050807">
    <property type="entry name" value="TransReg_Diox_bact_type"/>
</dbReference>
<dbReference type="InterPro" id="IPR010982">
    <property type="entry name" value="Lambda_DNA-bd_dom_sf"/>
</dbReference>
<reference evidence="3 4" key="1">
    <citation type="submission" date="2023-01" db="EMBL/GenBank/DDBJ databases">
        <authorList>
            <person name="Yang C."/>
        </authorList>
    </citation>
    <scope>NUCLEOTIDE SEQUENCE [LARGE SCALE GENOMIC DNA]</scope>
    <source>
        <strain evidence="3 4">ZJ106</strain>
    </source>
</reference>
<feature type="domain" description="HTH cro/C1-type" evidence="2">
    <location>
        <begin position="13"/>
        <end position="67"/>
    </location>
</feature>
<dbReference type="CDD" id="cd00093">
    <property type="entry name" value="HTH_XRE"/>
    <property type="match status" value="1"/>
</dbReference>
<dbReference type="Pfam" id="PF01381">
    <property type="entry name" value="HTH_3"/>
    <property type="match status" value="1"/>
</dbReference>
<evidence type="ECO:0000256" key="1">
    <source>
        <dbReference type="ARBA" id="ARBA00023125"/>
    </source>
</evidence>